<reference evidence="2 3" key="1">
    <citation type="journal article" date="2012" name="Genome Biol.">
        <title>Genome and low-iron response of an oceanic diatom adapted to chronic iron limitation.</title>
        <authorList>
            <person name="Lommer M."/>
            <person name="Specht M."/>
            <person name="Roy A.S."/>
            <person name="Kraemer L."/>
            <person name="Andreson R."/>
            <person name="Gutowska M.A."/>
            <person name="Wolf J."/>
            <person name="Bergner S.V."/>
            <person name="Schilhabel M.B."/>
            <person name="Klostermeier U.C."/>
            <person name="Beiko R.G."/>
            <person name="Rosenstiel P."/>
            <person name="Hippler M."/>
            <person name="Laroche J."/>
        </authorList>
    </citation>
    <scope>NUCLEOTIDE SEQUENCE [LARGE SCALE GENOMIC DNA]</scope>
    <source>
        <strain evidence="2 3">CCMP1005</strain>
    </source>
</reference>
<evidence type="ECO:0000256" key="1">
    <source>
        <dbReference type="SAM" id="MobiDB-lite"/>
    </source>
</evidence>
<dbReference type="AlphaFoldDB" id="K0RZ77"/>
<dbReference type="EMBL" id="AGNL01023620">
    <property type="protein sequence ID" value="EJK59103.1"/>
    <property type="molecule type" value="Genomic_DNA"/>
</dbReference>
<protein>
    <submittedName>
        <fullName evidence="2">Uncharacterized protein</fullName>
    </submittedName>
</protein>
<feature type="compositionally biased region" description="Basic and acidic residues" evidence="1">
    <location>
        <begin position="298"/>
        <end position="307"/>
    </location>
</feature>
<keyword evidence="3" id="KW-1185">Reference proteome</keyword>
<feature type="region of interest" description="Disordered" evidence="1">
    <location>
        <begin position="298"/>
        <end position="325"/>
    </location>
</feature>
<organism evidence="2 3">
    <name type="scientific">Thalassiosira oceanica</name>
    <name type="common">Marine diatom</name>
    <dbReference type="NCBI Taxonomy" id="159749"/>
    <lineage>
        <taxon>Eukaryota</taxon>
        <taxon>Sar</taxon>
        <taxon>Stramenopiles</taxon>
        <taxon>Ochrophyta</taxon>
        <taxon>Bacillariophyta</taxon>
        <taxon>Coscinodiscophyceae</taxon>
        <taxon>Thalassiosirophycidae</taxon>
        <taxon>Thalassiosirales</taxon>
        <taxon>Thalassiosiraceae</taxon>
        <taxon>Thalassiosira</taxon>
    </lineage>
</organism>
<name>K0RZ77_THAOC</name>
<accession>K0RZ77</accession>
<gene>
    <name evidence="2" type="ORF">THAOC_20716</name>
</gene>
<proteinExistence type="predicted"/>
<evidence type="ECO:0000313" key="3">
    <source>
        <dbReference type="Proteomes" id="UP000266841"/>
    </source>
</evidence>
<comment type="caution">
    <text evidence="2">The sequence shown here is derived from an EMBL/GenBank/DDBJ whole genome shotgun (WGS) entry which is preliminary data.</text>
</comment>
<dbReference type="Proteomes" id="UP000266841">
    <property type="component" value="Unassembled WGS sequence"/>
</dbReference>
<evidence type="ECO:0000313" key="2">
    <source>
        <dbReference type="EMBL" id="EJK59103.1"/>
    </source>
</evidence>
<sequence>MTEDLLLVSRSFPAAHLGQRYVKAAVIQREDPAHLPPRFLPDESDVDPPRDLPPVRHLPVGYVDSHPRGDGLPPRLGDRRVVEACDREGLAGGEDEAAHLHVEVDVERVESVAVVGHEPFEPRRETAVVDGGDAVALEELARLQYLLRAVEAAEVMDSLEPLVQVRVLLDPPLAVVVLLPDAGLVPHDLALGVAHPRPHPEERLVVAGVEPVARLAYERDHRVVLDVHAVLQVVVLHPHVLAGQEVLHRVTGARARALGYVPVYDPVLGADRHEALLPAAGRPDVGPVPGRVDVAVTERRGHVEAERAGAVPEPGGARGERTLPP</sequence>